<dbReference type="SMART" id="SM00439">
    <property type="entry name" value="BAH"/>
    <property type="match status" value="1"/>
</dbReference>
<dbReference type="EMBL" id="PDCK01000043">
    <property type="protein sequence ID" value="PRQ28226.1"/>
    <property type="molecule type" value="Genomic_DNA"/>
</dbReference>
<dbReference type="SMART" id="SM00743">
    <property type="entry name" value="Agenet"/>
    <property type="match status" value="2"/>
</dbReference>
<dbReference type="Pfam" id="PF01426">
    <property type="entry name" value="BAH"/>
    <property type="match status" value="1"/>
</dbReference>
<dbReference type="Gene3D" id="2.30.30.490">
    <property type="match status" value="1"/>
</dbReference>
<dbReference type="PANTHER" id="PTHR31917">
    <property type="entry name" value="AGENET DOMAIN-CONTAINING PROTEIN-RELATED"/>
    <property type="match status" value="1"/>
</dbReference>
<dbReference type="CDD" id="cd20405">
    <property type="entry name" value="Tudor_Agenet_AtDUF_rpt1_3"/>
    <property type="match status" value="1"/>
</dbReference>
<dbReference type="AlphaFoldDB" id="A0A2P6Q236"/>
<evidence type="ECO:0000256" key="1">
    <source>
        <dbReference type="SAM" id="MobiDB-lite"/>
    </source>
</evidence>
<sequence>MMMAKTQRFVAWEEHILCHERGNRVVHYYLKKASGESVLAVIGTEKSIRHMLYVVSDEFLDTCGSEGFINACTRWRSRREVVHWLGSLLSKRCWSEVSNSPSNETTEALSLNGVGARQTDQMVPRKLKGQNSHIEWSGVAWICGKQLKHYPAFCRNGTTVSVHSFVFIRALEKHYYLGYVEDMYEDRKGKKKVKVRWFHHSKEVEDVIPDLNPHPREVFITPHVQVISAECIDGPATVLTPKHYEKCLASVAHSSSSGVHMCFRQLKNHEVRPFSLAKLRGYSNQAILSSLHFPQVSKKIVKCDMLYDKDEEEPIPGDPLRVNCKRNRSYEEHQGLASGYSSIRNLHTQSQLKNCVPTYPKLKIKLSRKAIGVETVESVPQCPVSFKVDEKIELLCQDSGIRGCWFRCKVLQTSQKLLKVQYDDVQDVDGSGNLEEWVPAFRVAAPDKLGMRCSGRLTIRPCHPSDSVMSSFDVGVPVDAWWSDGWWEGVVAGVDVSGTAIQVYFPGEEKLLTFQRQDIRASREWVDNKWVHVKAKPDILLYISENVSSSIKITTPCASAMAEWCCSKVHTSSKLEVFEEKPELRNLVPMGDELENEKRVNLRKQPCTSNEDENDSSSDSGTCNKDDSIFEEEVDPAYEKCETPEAMEVAAQD</sequence>
<evidence type="ECO:0000313" key="3">
    <source>
        <dbReference type="EMBL" id="PRQ28226.1"/>
    </source>
</evidence>
<gene>
    <name evidence="3" type="ORF">RchiOBHm_Chr5g0000741</name>
</gene>
<dbReference type="Gramene" id="PRQ28226">
    <property type="protein sequence ID" value="PRQ28226"/>
    <property type="gene ID" value="RchiOBHm_Chr5g0000741"/>
</dbReference>
<accession>A0A2P6Q236</accession>
<dbReference type="PROSITE" id="PS51038">
    <property type="entry name" value="BAH"/>
    <property type="match status" value="1"/>
</dbReference>
<reference evidence="3 4" key="1">
    <citation type="journal article" date="2018" name="Nat. Genet.">
        <title>The Rosa genome provides new insights in the design of modern roses.</title>
        <authorList>
            <person name="Bendahmane M."/>
        </authorList>
    </citation>
    <scope>NUCLEOTIDE SEQUENCE [LARGE SCALE GENOMIC DNA]</scope>
    <source>
        <strain evidence="4">cv. Old Blush</strain>
    </source>
</reference>
<feature type="region of interest" description="Disordered" evidence="1">
    <location>
        <begin position="598"/>
        <end position="653"/>
    </location>
</feature>
<dbReference type="PANTHER" id="PTHR31917:SF3">
    <property type="entry name" value="BROMO ADJACENT-LIKE DOMAIN PROTEIN"/>
    <property type="match status" value="1"/>
</dbReference>
<dbReference type="GO" id="GO:0003682">
    <property type="term" value="F:chromatin binding"/>
    <property type="evidence" value="ECO:0007669"/>
    <property type="project" value="InterPro"/>
</dbReference>
<organism evidence="3 4">
    <name type="scientific">Rosa chinensis</name>
    <name type="common">China rose</name>
    <dbReference type="NCBI Taxonomy" id="74649"/>
    <lineage>
        <taxon>Eukaryota</taxon>
        <taxon>Viridiplantae</taxon>
        <taxon>Streptophyta</taxon>
        <taxon>Embryophyta</taxon>
        <taxon>Tracheophyta</taxon>
        <taxon>Spermatophyta</taxon>
        <taxon>Magnoliopsida</taxon>
        <taxon>eudicotyledons</taxon>
        <taxon>Gunneridae</taxon>
        <taxon>Pentapetalae</taxon>
        <taxon>rosids</taxon>
        <taxon>fabids</taxon>
        <taxon>Rosales</taxon>
        <taxon>Rosaceae</taxon>
        <taxon>Rosoideae</taxon>
        <taxon>Rosoideae incertae sedis</taxon>
        <taxon>Rosa</taxon>
    </lineage>
</organism>
<evidence type="ECO:0000259" key="2">
    <source>
        <dbReference type="PROSITE" id="PS51038"/>
    </source>
</evidence>
<dbReference type="InterPro" id="IPR001025">
    <property type="entry name" value="BAH_dom"/>
</dbReference>
<dbReference type="STRING" id="74649.A0A2P6Q236"/>
<name>A0A2P6Q236_ROSCH</name>
<dbReference type="InterPro" id="IPR008395">
    <property type="entry name" value="Agenet-like_dom"/>
</dbReference>
<evidence type="ECO:0000313" key="4">
    <source>
        <dbReference type="Proteomes" id="UP000238479"/>
    </source>
</evidence>
<dbReference type="InterPro" id="IPR043151">
    <property type="entry name" value="BAH_sf"/>
</dbReference>
<protein>
    <submittedName>
        <fullName evidence="3">Putative BAH domain, Agenet-like domain, Agenet domain, plant type</fullName>
    </submittedName>
</protein>
<dbReference type="Pfam" id="PF05641">
    <property type="entry name" value="Agenet"/>
    <property type="match status" value="1"/>
</dbReference>
<feature type="domain" description="BAH" evidence="2">
    <location>
        <begin position="158"/>
        <end position="277"/>
    </location>
</feature>
<dbReference type="InterPro" id="IPR014002">
    <property type="entry name" value="Agenet_dom_plant"/>
</dbReference>
<proteinExistence type="predicted"/>
<dbReference type="OrthoDB" id="1883212at2759"/>
<keyword evidence="4" id="KW-1185">Reference proteome</keyword>
<dbReference type="OMA" id="MMYVVPD"/>
<comment type="caution">
    <text evidence="3">The sequence shown here is derived from an EMBL/GenBank/DDBJ whole genome shotgun (WGS) entry which is preliminary data.</text>
</comment>
<dbReference type="Proteomes" id="UP000238479">
    <property type="component" value="Chromosome 5"/>
</dbReference>